<dbReference type="Pfam" id="PF03486">
    <property type="entry name" value="HI0933_like"/>
    <property type="match status" value="1"/>
</dbReference>
<dbReference type="Pfam" id="PF22780">
    <property type="entry name" value="HI0933_like_1st"/>
    <property type="match status" value="1"/>
</dbReference>
<evidence type="ECO:0000259" key="6">
    <source>
        <dbReference type="Pfam" id="PF22780"/>
    </source>
</evidence>
<dbReference type="Gene3D" id="2.40.30.10">
    <property type="entry name" value="Translation factors"/>
    <property type="match status" value="1"/>
</dbReference>
<protein>
    <recommendedName>
        <fullName evidence="9">Aminoacetone oxidase family FAD-binding enzyme</fullName>
    </recommendedName>
</protein>
<comment type="cofactor">
    <cofactor evidence="1">
        <name>FAD</name>
        <dbReference type="ChEBI" id="CHEBI:57692"/>
    </cofactor>
</comment>
<gene>
    <name evidence="7" type="ORF">EV212_10180</name>
</gene>
<dbReference type="PANTHER" id="PTHR42887:SF2">
    <property type="entry name" value="OS12G0638800 PROTEIN"/>
    <property type="match status" value="1"/>
</dbReference>
<feature type="domain" description="RsdA/BaiN/AoA(So)-like insert" evidence="6">
    <location>
        <begin position="187"/>
        <end position="343"/>
    </location>
</feature>
<dbReference type="Proteomes" id="UP000295711">
    <property type="component" value="Unassembled WGS sequence"/>
</dbReference>
<keyword evidence="8" id="KW-1185">Reference proteome</keyword>
<proteinExistence type="predicted"/>
<evidence type="ECO:0000256" key="2">
    <source>
        <dbReference type="ARBA" id="ARBA00022630"/>
    </source>
</evidence>
<keyword evidence="4" id="KW-0812">Transmembrane</keyword>
<evidence type="ECO:0000259" key="5">
    <source>
        <dbReference type="Pfam" id="PF03486"/>
    </source>
</evidence>
<organism evidence="7 8">
    <name type="scientific">Frisingicoccus caecimuris</name>
    <dbReference type="NCBI Taxonomy" id="1796636"/>
    <lineage>
        <taxon>Bacteria</taxon>
        <taxon>Bacillati</taxon>
        <taxon>Bacillota</taxon>
        <taxon>Clostridia</taxon>
        <taxon>Lachnospirales</taxon>
        <taxon>Lachnospiraceae</taxon>
        <taxon>Frisingicoccus</taxon>
    </lineage>
</organism>
<keyword evidence="4" id="KW-0472">Membrane</keyword>
<accession>A0A4R2LG73</accession>
<dbReference type="PRINTS" id="PR00368">
    <property type="entry name" value="FADPNR"/>
</dbReference>
<dbReference type="Gene3D" id="1.10.8.260">
    <property type="entry name" value="HI0933 insert domain-like"/>
    <property type="match status" value="1"/>
</dbReference>
<evidence type="ECO:0008006" key="9">
    <source>
        <dbReference type="Google" id="ProtNLM"/>
    </source>
</evidence>
<sequence>MKSDIIIIGGGASGMAAAICAARQGASVLILERMPRAGKKLLATGNGKCNYTNRWMNGECYHSQKPSVVKTILHRFDEKAVEDFFMELGILPKEKDGYVYPNSMQAASVLDALRFELERLHVTILTDTDVQNIKTKGKGFQVISERETFHCRRLILACGGKASEKLGSNGSGYGLAENLGHSVISVVPALTGLKAKERVYKALTGIRSEASVSLFIDGKMVDAHRGEVQLADYGISGIPVFQLSGQAAYGLLYGRKVVCMLDFFPDWTKEQLVQFLRDRKNHFQGRPGEVFETGLLNRKLIHECIKLAGGQGSRLPKMEYLAEICKHFPATIIESRGFAQAQVCAGGVDLAEIRPENCESLIHPGLYIIGELLDADGICGGYNLQWAWATGCLAGSAAGKECHASYRTD</sequence>
<comment type="caution">
    <text evidence="7">The sequence shown here is derived from an EMBL/GenBank/DDBJ whole genome shotgun (WGS) entry which is preliminary data.</text>
</comment>
<evidence type="ECO:0000256" key="4">
    <source>
        <dbReference type="SAM" id="Phobius"/>
    </source>
</evidence>
<dbReference type="AlphaFoldDB" id="A0A4R2LG73"/>
<keyword evidence="4" id="KW-1133">Transmembrane helix</keyword>
<dbReference type="InterPro" id="IPR023166">
    <property type="entry name" value="BaiN-like_dom_sf"/>
</dbReference>
<dbReference type="PRINTS" id="PR00411">
    <property type="entry name" value="PNDRDTASEI"/>
</dbReference>
<dbReference type="InterPro" id="IPR004792">
    <property type="entry name" value="BaiN-like"/>
</dbReference>
<dbReference type="SUPFAM" id="SSF160996">
    <property type="entry name" value="HI0933 insert domain-like"/>
    <property type="match status" value="1"/>
</dbReference>
<dbReference type="PANTHER" id="PTHR42887">
    <property type="entry name" value="OS12G0638800 PROTEIN"/>
    <property type="match status" value="1"/>
</dbReference>
<dbReference type="InterPro" id="IPR036188">
    <property type="entry name" value="FAD/NAD-bd_sf"/>
</dbReference>
<keyword evidence="3" id="KW-0274">FAD</keyword>
<dbReference type="InterPro" id="IPR057661">
    <property type="entry name" value="RsdA/BaiN/AoA(So)_Rossmann"/>
</dbReference>
<evidence type="ECO:0000313" key="8">
    <source>
        <dbReference type="Proteomes" id="UP000295711"/>
    </source>
</evidence>
<name>A0A4R2LG73_9FIRM</name>
<feature type="domain" description="RsdA/BaiN/AoA(So)-like Rossmann fold-like" evidence="5">
    <location>
        <begin position="4"/>
        <end position="396"/>
    </location>
</feature>
<dbReference type="EMBL" id="SLXA01000001">
    <property type="protein sequence ID" value="TCO86300.1"/>
    <property type="molecule type" value="Genomic_DNA"/>
</dbReference>
<dbReference type="RefSeq" id="WP_132087206.1">
    <property type="nucleotide sequence ID" value="NZ_JANKAQ010000005.1"/>
</dbReference>
<keyword evidence="2" id="KW-0285">Flavoprotein</keyword>
<dbReference type="NCBIfam" id="TIGR00275">
    <property type="entry name" value="aminoacetone oxidase family FAD-binding enzyme"/>
    <property type="match status" value="1"/>
</dbReference>
<reference evidence="7 8" key="1">
    <citation type="submission" date="2019-03" db="EMBL/GenBank/DDBJ databases">
        <title>Genomic Encyclopedia of Type Strains, Phase IV (KMG-IV): sequencing the most valuable type-strain genomes for metagenomic binning, comparative biology and taxonomic classification.</title>
        <authorList>
            <person name="Goeker M."/>
        </authorList>
    </citation>
    <scope>NUCLEOTIDE SEQUENCE [LARGE SCALE GENOMIC DNA]</scope>
    <source>
        <strain evidence="7 8">DSM 28559</strain>
    </source>
</reference>
<dbReference type="OrthoDB" id="9773233at2"/>
<evidence type="ECO:0000256" key="1">
    <source>
        <dbReference type="ARBA" id="ARBA00001974"/>
    </source>
</evidence>
<dbReference type="Gene3D" id="3.50.50.60">
    <property type="entry name" value="FAD/NAD(P)-binding domain"/>
    <property type="match status" value="1"/>
</dbReference>
<dbReference type="InterPro" id="IPR055178">
    <property type="entry name" value="RsdA/BaiN/AoA(So)-like_dom"/>
</dbReference>
<evidence type="ECO:0000313" key="7">
    <source>
        <dbReference type="EMBL" id="TCO86300.1"/>
    </source>
</evidence>
<evidence type="ECO:0000256" key="3">
    <source>
        <dbReference type="ARBA" id="ARBA00022827"/>
    </source>
</evidence>
<dbReference type="SUPFAM" id="SSF51905">
    <property type="entry name" value="FAD/NAD(P)-binding domain"/>
    <property type="match status" value="1"/>
</dbReference>
<feature type="transmembrane region" description="Helical" evidence="4">
    <location>
        <begin position="6"/>
        <end position="31"/>
    </location>
</feature>